<comment type="caution">
    <text evidence="5">The sequence shown here is derived from an EMBL/GenBank/DDBJ whole genome shotgun (WGS) entry which is preliminary data.</text>
</comment>
<evidence type="ECO:0000313" key="5">
    <source>
        <dbReference type="EMBL" id="TNM61841.1"/>
    </source>
</evidence>
<protein>
    <submittedName>
        <fullName evidence="5">Aminotransferase class I/II-fold pyridoxal phosphate-dependent enzyme</fullName>
    </submittedName>
</protein>
<reference evidence="5 6" key="1">
    <citation type="submission" date="2019-06" db="EMBL/GenBank/DDBJ databases">
        <title>The draft genome of Rhizobium smilacinae PTYR-5.</title>
        <authorList>
            <person name="Liu L."/>
            <person name="Li L."/>
            <person name="Zhang X."/>
        </authorList>
    </citation>
    <scope>NUCLEOTIDE SEQUENCE [LARGE SCALE GENOMIC DNA]</scope>
    <source>
        <strain evidence="5 6">PTYR-5</strain>
    </source>
</reference>
<keyword evidence="6" id="KW-1185">Reference proteome</keyword>
<evidence type="ECO:0000256" key="4">
    <source>
        <dbReference type="RuleBase" id="RU362118"/>
    </source>
</evidence>
<evidence type="ECO:0000256" key="1">
    <source>
        <dbReference type="ARBA" id="ARBA00001933"/>
    </source>
</evidence>
<evidence type="ECO:0000313" key="6">
    <source>
        <dbReference type="Proteomes" id="UP000311605"/>
    </source>
</evidence>
<name>A0A5C4XG42_9HYPH</name>
<evidence type="ECO:0000256" key="3">
    <source>
        <dbReference type="PIRSR" id="PIRSR001434-2"/>
    </source>
</evidence>
<dbReference type="SUPFAM" id="SSF53383">
    <property type="entry name" value="PLP-dependent transferases"/>
    <property type="match status" value="1"/>
</dbReference>
<dbReference type="AlphaFoldDB" id="A0A5C4XG42"/>
<dbReference type="InterPro" id="IPR015424">
    <property type="entry name" value="PyrdxlP-dep_Trfase"/>
</dbReference>
<dbReference type="GO" id="GO:0008483">
    <property type="term" value="F:transaminase activity"/>
    <property type="evidence" value="ECO:0007669"/>
    <property type="project" value="UniProtKB-KW"/>
</dbReference>
<dbReference type="RefSeq" id="WP_139678288.1">
    <property type="nucleotide sequence ID" value="NZ_VDMN01000005.1"/>
</dbReference>
<dbReference type="FunFam" id="3.40.640.10:FF:000046">
    <property type="entry name" value="Cystathionine gamma-lyase"/>
    <property type="match status" value="1"/>
</dbReference>
<dbReference type="OrthoDB" id="9805807at2"/>
<dbReference type="GO" id="GO:0016846">
    <property type="term" value="F:carbon-sulfur lyase activity"/>
    <property type="evidence" value="ECO:0007669"/>
    <property type="project" value="TreeGrafter"/>
</dbReference>
<accession>A0A5C4XG42</accession>
<feature type="modified residue" description="N6-(pyridoxal phosphate)lysine" evidence="3">
    <location>
        <position position="214"/>
    </location>
</feature>
<dbReference type="GO" id="GO:0019346">
    <property type="term" value="P:transsulfuration"/>
    <property type="evidence" value="ECO:0007669"/>
    <property type="project" value="InterPro"/>
</dbReference>
<dbReference type="EMBL" id="VDMN01000005">
    <property type="protein sequence ID" value="TNM61841.1"/>
    <property type="molecule type" value="Genomic_DNA"/>
</dbReference>
<proteinExistence type="inferred from homology"/>
<gene>
    <name evidence="5" type="ORF">FHP24_21550</name>
</gene>
<dbReference type="InterPro" id="IPR054542">
    <property type="entry name" value="Cys_met_metab_PP"/>
</dbReference>
<dbReference type="PANTHER" id="PTHR11808:SF80">
    <property type="entry name" value="CYSTATHIONINE GAMMA-LYASE"/>
    <property type="match status" value="1"/>
</dbReference>
<dbReference type="InterPro" id="IPR015421">
    <property type="entry name" value="PyrdxlP-dep_Trfase_major"/>
</dbReference>
<dbReference type="PROSITE" id="PS00868">
    <property type="entry name" value="CYS_MET_METAB_PP"/>
    <property type="match status" value="1"/>
</dbReference>
<keyword evidence="5" id="KW-0032">Aminotransferase</keyword>
<sequence>MARPDKQDPSTLSFETLAVHGGNEVDTSTGAIRTPIVMANSYHLPDDPSQVDWSDTSIALYTRNSGYNQIRLQQKLAAMEQGEDAAVFATGVAALHAVFFTLLKTGDHVVVSDVTYEAVWRLFAELLPQRYQIQATFVDVSDIEAVKAAIRPNTKLIHTETIANPTTKVSDIAALSSVARQAGVLLSVDSTFTPPPLFRPLASGADLVIHSLTKYINGHGDAMGGVVIGRKDLVQRIKGDALVDVGGSIAPFNAWLIMRGSVTLPLRLAQHCRSAEAVARYLSSDRRVAYVRHPSLPSHPQHDVAKRQFGTRGYGAVIAFAVDGDPATQNRFVSNLKVITSAVSLGHDESLIVHVGATARGGSDRWPEEFRKYGHLRLSIGLEDTDDLIADITAALNLTFGEEGQQTGALGDRR</sequence>
<dbReference type="CDD" id="cd00614">
    <property type="entry name" value="CGS_like"/>
    <property type="match status" value="1"/>
</dbReference>
<dbReference type="InterPro" id="IPR015422">
    <property type="entry name" value="PyrdxlP-dep_Trfase_small"/>
</dbReference>
<comment type="similarity">
    <text evidence="4">Belongs to the trans-sulfuration enzymes family.</text>
</comment>
<dbReference type="GO" id="GO:0005737">
    <property type="term" value="C:cytoplasm"/>
    <property type="evidence" value="ECO:0007669"/>
    <property type="project" value="TreeGrafter"/>
</dbReference>
<dbReference type="GO" id="GO:0030170">
    <property type="term" value="F:pyridoxal phosphate binding"/>
    <property type="evidence" value="ECO:0007669"/>
    <property type="project" value="InterPro"/>
</dbReference>
<dbReference type="Gene3D" id="3.40.640.10">
    <property type="entry name" value="Type I PLP-dependent aspartate aminotransferase-like (Major domain)"/>
    <property type="match status" value="1"/>
</dbReference>
<keyword evidence="2 3" id="KW-0663">Pyridoxal phosphate</keyword>
<dbReference type="Gene3D" id="3.90.1150.10">
    <property type="entry name" value="Aspartate Aminotransferase, domain 1"/>
    <property type="match status" value="1"/>
</dbReference>
<keyword evidence="5" id="KW-0808">Transferase</keyword>
<dbReference type="PANTHER" id="PTHR11808">
    <property type="entry name" value="TRANS-SULFURATION ENZYME FAMILY MEMBER"/>
    <property type="match status" value="1"/>
</dbReference>
<comment type="cofactor">
    <cofactor evidence="1 4">
        <name>pyridoxal 5'-phosphate</name>
        <dbReference type="ChEBI" id="CHEBI:597326"/>
    </cofactor>
</comment>
<evidence type="ECO:0000256" key="2">
    <source>
        <dbReference type="ARBA" id="ARBA00022898"/>
    </source>
</evidence>
<dbReference type="Pfam" id="PF01053">
    <property type="entry name" value="Cys_Met_Meta_PP"/>
    <property type="match status" value="1"/>
</dbReference>
<dbReference type="PIRSF" id="PIRSF001434">
    <property type="entry name" value="CGS"/>
    <property type="match status" value="1"/>
</dbReference>
<dbReference type="InterPro" id="IPR000277">
    <property type="entry name" value="Cys/Met-Metab_PyrdxlP-dep_enz"/>
</dbReference>
<organism evidence="5 6">
    <name type="scientific">Aliirhizobium smilacinae</name>
    <dbReference type="NCBI Taxonomy" id="1395944"/>
    <lineage>
        <taxon>Bacteria</taxon>
        <taxon>Pseudomonadati</taxon>
        <taxon>Pseudomonadota</taxon>
        <taxon>Alphaproteobacteria</taxon>
        <taxon>Hyphomicrobiales</taxon>
        <taxon>Rhizobiaceae</taxon>
        <taxon>Aliirhizobium</taxon>
    </lineage>
</organism>
<dbReference type="Proteomes" id="UP000311605">
    <property type="component" value="Unassembled WGS sequence"/>
</dbReference>